<reference evidence="2 3" key="1">
    <citation type="journal article" date="2018" name="Cell">
        <title>The Chara Genome: Secondary Complexity and Implications for Plant Terrestrialization.</title>
        <authorList>
            <person name="Nishiyama T."/>
            <person name="Sakayama H."/>
            <person name="Vries J.D."/>
            <person name="Buschmann H."/>
            <person name="Saint-Marcoux D."/>
            <person name="Ullrich K.K."/>
            <person name="Haas F.B."/>
            <person name="Vanderstraeten L."/>
            <person name="Becker D."/>
            <person name="Lang D."/>
            <person name="Vosolsobe S."/>
            <person name="Rombauts S."/>
            <person name="Wilhelmsson P.K.I."/>
            <person name="Janitza P."/>
            <person name="Kern R."/>
            <person name="Heyl A."/>
            <person name="Rumpler F."/>
            <person name="Villalobos L.I.A.C."/>
            <person name="Clay J.M."/>
            <person name="Skokan R."/>
            <person name="Toyoda A."/>
            <person name="Suzuki Y."/>
            <person name="Kagoshima H."/>
            <person name="Schijlen E."/>
            <person name="Tajeshwar N."/>
            <person name="Catarino B."/>
            <person name="Hetherington A.J."/>
            <person name="Saltykova A."/>
            <person name="Bonnot C."/>
            <person name="Breuninger H."/>
            <person name="Symeonidi A."/>
            <person name="Radhakrishnan G.V."/>
            <person name="Van Nieuwerburgh F."/>
            <person name="Deforce D."/>
            <person name="Chang C."/>
            <person name="Karol K.G."/>
            <person name="Hedrich R."/>
            <person name="Ulvskov P."/>
            <person name="Glockner G."/>
            <person name="Delwiche C.F."/>
            <person name="Petrasek J."/>
            <person name="Van de Peer Y."/>
            <person name="Friml J."/>
            <person name="Beilby M."/>
            <person name="Dolan L."/>
            <person name="Kohara Y."/>
            <person name="Sugano S."/>
            <person name="Fujiyama A."/>
            <person name="Delaux P.-M."/>
            <person name="Quint M."/>
            <person name="TheiBen G."/>
            <person name="Hagemann M."/>
            <person name="Harholt J."/>
            <person name="Dunand C."/>
            <person name="Zachgo S."/>
            <person name="Langdale J."/>
            <person name="Maumus F."/>
            <person name="Straeten D.V.D."/>
            <person name="Gould S.B."/>
            <person name="Rensing S.A."/>
        </authorList>
    </citation>
    <scope>NUCLEOTIDE SEQUENCE [LARGE SCALE GENOMIC DNA]</scope>
    <source>
        <strain evidence="2 3">S276</strain>
    </source>
</reference>
<feature type="compositionally biased region" description="Polar residues" evidence="1">
    <location>
        <begin position="588"/>
        <end position="597"/>
    </location>
</feature>
<feature type="compositionally biased region" description="Low complexity" evidence="1">
    <location>
        <begin position="792"/>
        <end position="836"/>
    </location>
</feature>
<name>A0A388M326_CHABU</name>
<feature type="compositionally biased region" description="Polar residues" evidence="1">
    <location>
        <begin position="680"/>
        <end position="692"/>
    </location>
</feature>
<dbReference type="AlphaFoldDB" id="A0A388M326"/>
<feature type="region of interest" description="Disordered" evidence="1">
    <location>
        <begin position="936"/>
        <end position="1036"/>
    </location>
</feature>
<protein>
    <recommendedName>
        <fullName evidence="4">DUF659 domain-containing protein</fullName>
    </recommendedName>
</protein>
<evidence type="ECO:0000313" key="3">
    <source>
        <dbReference type="Proteomes" id="UP000265515"/>
    </source>
</evidence>
<dbReference type="InterPro" id="IPR012337">
    <property type="entry name" value="RNaseH-like_sf"/>
</dbReference>
<evidence type="ECO:0000313" key="2">
    <source>
        <dbReference type="EMBL" id="GBG88964.1"/>
    </source>
</evidence>
<dbReference type="EMBL" id="BFEA01000707">
    <property type="protein sequence ID" value="GBG88964.1"/>
    <property type="molecule type" value="Genomic_DNA"/>
</dbReference>
<dbReference type="Gramene" id="GBG88964">
    <property type="protein sequence ID" value="GBG88964"/>
    <property type="gene ID" value="CBR_g48574"/>
</dbReference>
<dbReference type="Proteomes" id="UP000265515">
    <property type="component" value="Unassembled WGS sequence"/>
</dbReference>
<gene>
    <name evidence="2" type="ORF">CBR_g48574</name>
</gene>
<keyword evidence="3" id="KW-1185">Reference proteome</keyword>
<accession>A0A388M326</accession>
<feature type="compositionally biased region" description="Low complexity" evidence="1">
    <location>
        <begin position="598"/>
        <end position="609"/>
    </location>
</feature>
<proteinExistence type="predicted"/>
<dbReference type="SUPFAM" id="SSF53098">
    <property type="entry name" value="Ribonuclease H-like"/>
    <property type="match status" value="1"/>
</dbReference>
<dbReference type="PANTHER" id="PTHR32166:SF123">
    <property type="entry name" value="BED-TYPE DOMAIN-CONTAINING PROTEIN"/>
    <property type="match status" value="1"/>
</dbReference>
<sequence>MDEGEKDDVKDALDEEEEEGLEGGVGEGAKADEAVGDPDLPGEEVVMTSRGVGRAGPAPRAPQPELERARREKRPVGEGNIEVREPAREKRAWQTTIDEMYDKEKLAEFHDAWLHLIDAKGLAFNAFRGPEFQRVRQAAERVPRTIQFRFPSYRVTAGTGIPSQRGKVASCDLLSGTPVPPSSQTGGSCAAASRSWRAIILSFPAKDVIGFCTDSASNYMVAARKFATDPDADIRRITWLPCSTHVYNLMLSDVGTRVAWVKETIICVRALVRFIESHGAAFALFRRMSPRVTLVEPVETRFASFFLMLTCLKGRRDTLESMLHGDAWARIPWERRLVTQAQWVQQQIRDSEFWRCVDCAIRVMSPIHQLLRRMDRGGMMMSIVYEWSQHLLELMRRVDVLADMVEPCVREVAVRNLHMLEPAHAATHLLNPRRQSLRYYESLQTTTEDARVVEECDRFLLQGSGYVLPWVMGTGQEETAGGQEDDEGDVDPEVWGARPVGSFSEHDIESQVVAFHACQPSRDDPVQDVFDKRALELRPWPEQTSDADVDGDTSDDEWTDDDDAPVSGDAKVERVYFTYGGGPDGMTPHTSVITDDVSSGGQASGTGRASGRRRPCADAHVEEQEPVGGLPQTGRRWEVRSDNEPEGAEEEEEARLQDRWFSPSHHRTTVALEPTRPRTRSASAAERQQTPATEHHEGTGLGDIPEMERTSSGAGVATAHRPSCAPTTSTSAALAGVWGISERDARLDREEEERLRTLPGWEGRFAYMEEQRRRRELETGRGGGGDGGAVGFVGEADAGAARQGMPTGVEGDGVPTGVEGDGVPTGVEGDGVPTGVEGDGGGKDEEGDGGGEDEDEDEDEDEEGSDHEDGGGDGDDGDDDGDHGDDDDDDDHDGNHGDEGRLALVLRDPSVPTLPLTRPEAFAQAGFYAEDLARLGSHDPLPYMGRRSNKRRPPGGAYSPPPYIVDSPRWSGSSLNGIRGREFGPVDGGSGRRSGGSVGSMPPPPARSMEGSTDATTARAAVAGSPPPVAGGVAGGWAAHRRVSDRMRADYDAGRGTFAGRLSPQFQVAASSEGGSGRPSVHMAGRMLGLSRSVTKRVLIPPPIPARGTTEDMQQVQHYTSGEEGLLMRSGCRRQSSITEVEARLAAELAVSQAALDAIHRQRQTIAAAEAEDEDTDTESEPIDIAVRRHRAAVSAAAAVAQAAYISGVQGTGGGGA</sequence>
<feature type="region of interest" description="Disordered" evidence="1">
    <location>
        <begin position="1"/>
        <end position="90"/>
    </location>
</feature>
<feature type="compositionally biased region" description="Acidic residues" evidence="1">
    <location>
        <begin position="545"/>
        <end position="564"/>
    </location>
</feature>
<feature type="compositionally biased region" description="Acidic residues" evidence="1">
    <location>
        <begin position="845"/>
        <end position="892"/>
    </location>
</feature>
<evidence type="ECO:0000256" key="1">
    <source>
        <dbReference type="SAM" id="MobiDB-lite"/>
    </source>
</evidence>
<feature type="compositionally biased region" description="Basic and acidic residues" evidence="1">
    <location>
        <begin position="741"/>
        <end position="751"/>
    </location>
</feature>
<feature type="region of interest" description="Disordered" evidence="1">
    <location>
        <begin position="535"/>
        <end position="751"/>
    </location>
</feature>
<evidence type="ECO:0008006" key="4">
    <source>
        <dbReference type="Google" id="ProtNLM"/>
    </source>
</evidence>
<feature type="compositionally biased region" description="Gly residues" evidence="1">
    <location>
        <begin position="780"/>
        <end position="791"/>
    </location>
</feature>
<feature type="region of interest" description="Disordered" evidence="1">
    <location>
        <begin position="771"/>
        <end position="907"/>
    </location>
</feature>
<feature type="compositionally biased region" description="Gly residues" evidence="1">
    <location>
        <begin position="986"/>
        <end position="998"/>
    </location>
</feature>
<organism evidence="2 3">
    <name type="scientific">Chara braunii</name>
    <name type="common">Braun's stonewort</name>
    <dbReference type="NCBI Taxonomy" id="69332"/>
    <lineage>
        <taxon>Eukaryota</taxon>
        <taxon>Viridiplantae</taxon>
        <taxon>Streptophyta</taxon>
        <taxon>Charophyceae</taxon>
        <taxon>Charales</taxon>
        <taxon>Characeae</taxon>
        <taxon>Chara</taxon>
    </lineage>
</organism>
<comment type="caution">
    <text evidence="2">The sequence shown here is derived from an EMBL/GenBank/DDBJ whole genome shotgun (WGS) entry which is preliminary data.</text>
</comment>
<feature type="compositionally biased region" description="Basic and acidic residues" evidence="1">
    <location>
        <begin position="65"/>
        <end position="90"/>
    </location>
</feature>
<dbReference type="PANTHER" id="PTHR32166">
    <property type="entry name" value="OSJNBA0013A04.12 PROTEIN"/>
    <property type="match status" value="1"/>
</dbReference>
<feature type="compositionally biased region" description="Acidic residues" evidence="1">
    <location>
        <begin position="644"/>
        <end position="653"/>
    </location>
</feature>